<dbReference type="Proteomes" id="UP000015105">
    <property type="component" value="Chromosome 3D"/>
</dbReference>
<dbReference type="PANTHER" id="PTHR33065">
    <property type="entry name" value="OS07G0486400 PROTEIN"/>
    <property type="match status" value="1"/>
</dbReference>
<keyword evidence="3" id="KW-1185">Reference proteome</keyword>
<reference evidence="2" key="3">
    <citation type="journal article" date="2017" name="Nature">
        <title>Genome sequence of the progenitor of the wheat D genome Aegilops tauschii.</title>
        <authorList>
            <person name="Luo M.C."/>
            <person name="Gu Y.Q."/>
            <person name="Puiu D."/>
            <person name="Wang H."/>
            <person name="Twardziok S.O."/>
            <person name="Deal K.R."/>
            <person name="Huo N."/>
            <person name="Zhu T."/>
            <person name="Wang L."/>
            <person name="Wang Y."/>
            <person name="McGuire P.E."/>
            <person name="Liu S."/>
            <person name="Long H."/>
            <person name="Ramasamy R.K."/>
            <person name="Rodriguez J.C."/>
            <person name="Van S.L."/>
            <person name="Yuan L."/>
            <person name="Wang Z."/>
            <person name="Xia Z."/>
            <person name="Xiao L."/>
            <person name="Anderson O.D."/>
            <person name="Ouyang S."/>
            <person name="Liang Y."/>
            <person name="Zimin A.V."/>
            <person name="Pertea G."/>
            <person name="Qi P."/>
            <person name="Bennetzen J.L."/>
            <person name="Dai X."/>
            <person name="Dawson M.W."/>
            <person name="Muller H.G."/>
            <person name="Kugler K."/>
            <person name="Rivarola-Duarte L."/>
            <person name="Spannagl M."/>
            <person name="Mayer K.F.X."/>
            <person name="Lu F.H."/>
            <person name="Bevan M.W."/>
            <person name="Leroy P."/>
            <person name="Li P."/>
            <person name="You F.M."/>
            <person name="Sun Q."/>
            <person name="Liu Z."/>
            <person name="Lyons E."/>
            <person name="Wicker T."/>
            <person name="Salzberg S.L."/>
            <person name="Devos K.M."/>
            <person name="Dvorak J."/>
        </authorList>
    </citation>
    <scope>NUCLEOTIDE SEQUENCE [LARGE SCALE GENOMIC DNA]</scope>
    <source>
        <strain evidence="2">cv. AL8/78</strain>
    </source>
</reference>
<dbReference type="EnsemblPlants" id="AET3Gv20173300.1">
    <property type="protein sequence ID" value="AET3Gv20173300.1"/>
    <property type="gene ID" value="AET3Gv20173300"/>
</dbReference>
<name>A0A453DZW9_AEGTS</name>
<reference evidence="2" key="5">
    <citation type="journal article" date="2021" name="G3 (Bethesda)">
        <title>Aegilops tauschii genome assembly Aet v5.0 features greater sequence contiguity and improved annotation.</title>
        <authorList>
            <person name="Wang L."/>
            <person name="Zhu T."/>
            <person name="Rodriguez J.C."/>
            <person name="Deal K.R."/>
            <person name="Dubcovsky J."/>
            <person name="McGuire P.E."/>
            <person name="Lux T."/>
            <person name="Spannagl M."/>
            <person name="Mayer K.F.X."/>
            <person name="Baldrich P."/>
            <person name="Meyers B.C."/>
            <person name="Huo N."/>
            <person name="Gu Y.Q."/>
            <person name="Zhou H."/>
            <person name="Devos K.M."/>
            <person name="Bennetzen J.L."/>
            <person name="Unver T."/>
            <person name="Budak H."/>
            <person name="Gulick P.J."/>
            <person name="Galiba G."/>
            <person name="Kalapos B."/>
            <person name="Nelson D.R."/>
            <person name="Li P."/>
            <person name="You F.M."/>
            <person name="Luo M.C."/>
            <person name="Dvorak J."/>
        </authorList>
    </citation>
    <scope>NUCLEOTIDE SEQUENCE [LARGE SCALE GENOMIC DNA]</scope>
    <source>
        <strain evidence="2">cv. AL8/78</strain>
    </source>
</reference>
<organism evidence="2 3">
    <name type="scientific">Aegilops tauschii subsp. strangulata</name>
    <name type="common">Goatgrass</name>
    <dbReference type="NCBI Taxonomy" id="200361"/>
    <lineage>
        <taxon>Eukaryota</taxon>
        <taxon>Viridiplantae</taxon>
        <taxon>Streptophyta</taxon>
        <taxon>Embryophyta</taxon>
        <taxon>Tracheophyta</taxon>
        <taxon>Spermatophyta</taxon>
        <taxon>Magnoliopsida</taxon>
        <taxon>Liliopsida</taxon>
        <taxon>Poales</taxon>
        <taxon>Poaceae</taxon>
        <taxon>BOP clade</taxon>
        <taxon>Pooideae</taxon>
        <taxon>Triticodae</taxon>
        <taxon>Triticeae</taxon>
        <taxon>Triticinae</taxon>
        <taxon>Aegilops</taxon>
    </lineage>
</organism>
<protein>
    <recommendedName>
        <fullName evidence="1">DUF6598 domain-containing protein</fullName>
    </recommendedName>
</protein>
<evidence type="ECO:0000313" key="2">
    <source>
        <dbReference type="EnsemblPlants" id="AET3Gv20173300.1"/>
    </source>
</evidence>
<dbReference type="InterPro" id="IPR046533">
    <property type="entry name" value="DUF6598"/>
</dbReference>
<dbReference type="Gramene" id="AET3Gv20173300.1">
    <property type="protein sequence ID" value="AET3Gv20173300.1"/>
    <property type="gene ID" value="AET3Gv20173300"/>
</dbReference>
<proteinExistence type="predicted"/>
<dbReference type="PANTHER" id="PTHR33065:SF61">
    <property type="entry name" value="EXPRESSED PROTEIN"/>
    <property type="match status" value="1"/>
</dbReference>
<reference evidence="3" key="1">
    <citation type="journal article" date="2014" name="Science">
        <title>Ancient hybridizations among the ancestral genomes of bread wheat.</title>
        <authorList>
            <consortium name="International Wheat Genome Sequencing Consortium,"/>
            <person name="Marcussen T."/>
            <person name="Sandve S.R."/>
            <person name="Heier L."/>
            <person name="Spannagl M."/>
            <person name="Pfeifer M."/>
            <person name="Jakobsen K.S."/>
            <person name="Wulff B.B."/>
            <person name="Steuernagel B."/>
            <person name="Mayer K.F."/>
            <person name="Olsen O.A."/>
        </authorList>
    </citation>
    <scope>NUCLEOTIDE SEQUENCE [LARGE SCALE GENOMIC DNA]</scope>
    <source>
        <strain evidence="3">cv. AL8/78</strain>
    </source>
</reference>
<feature type="domain" description="DUF6598" evidence="1">
    <location>
        <begin position="76"/>
        <end position="316"/>
    </location>
</feature>
<accession>A0A453DZW9</accession>
<dbReference type="STRING" id="200361.A0A453DZW9"/>
<reference evidence="2" key="4">
    <citation type="submission" date="2019-03" db="UniProtKB">
        <authorList>
            <consortium name="EnsemblPlants"/>
        </authorList>
    </citation>
    <scope>IDENTIFICATION</scope>
</reference>
<evidence type="ECO:0000313" key="3">
    <source>
        <dbReference type="Proteomes" id="UP000015105"/>
    </source>
</evidence>
<reference evidence="3" key="2">
    <citation type="journal article" date="2017" name="Nat. Plants">
        <title>The Aegilops tauschii genome reveals multiple impacts of transposons.</title>
        <authorList>
            <person name="Zhao G."/>
            <person name="Zou C."/>
            <person name="Li K."/>
            <person name="Wang K."/>
            <person name="Li T."/>
            <person name="Gao L."/>
            <person name="Zhang X."/>
            <person name="Wang H."/>
            <person name="Yang Z."/>
            <person name="Liu X."/>
            <person name="Jiang W."/>
            <person name="Mao L."/>
            <person name="Kong X."/>
            <person name="Jiao Y."/>
            <person name="Jia J."/>
        </authorList>
    </citation>
    <scope>NUCLEOTIDE SEQUENCE [LARGE SCALE GENOMIC DNA]</scope>
    <source>
        <strain evidence="3">cv. AL8/78</strain>
    </source>
</reference>
<sequence>IKQYVDMDASCATARKEKEEREYISMRMRRWLKESWNPNEDKKDLYTDRTWKTNELTRIPPMYYTDCGGCSRENQQIFSIKVESIRGGLRWPLDVFGVVTARDTLRMEHKRNIVFARSRSNCQTITEQCPYLELTGPTRAVVVDFDPGSFEVVLKVKGATESADRDLSFLVLPLKECYQYRRYYTSKHSTLELTLRRIDRSVEATISMRLAAGSSWPRGFQGVFTASIASIDDAEVSLLSFEDDKLPVIADDGIIKLTRRVVSVEREHGELKVSATTWCANDEQDAMTNDIVFTPRFAGRSCGVLNVGTCKIQITVAWSLFDW</sequence>
<evidence type="ECO:0000259" key="1">
    <source>
        <dbReference type="Pfam" id="PF20241"/>
    </source>
</evidence>
<dbReference type="Pfam" id="PF20241">
    <property type="entry name" value="DUF6598"/>
    <property type="match status" value="1"/>
</dbReference>
<dbReference type="AlphaFoldDB" id="A0A453DZW9"/>